<dbReference type="RefSeq" id="XP_033382447.1">
    <property type="nucleotide sequence ID" value="XM_033532058.1"/>
</dbReference>
<dbReference type="EMBL" id="ML978070">
    <property type="protein sequence ID" value="KAF2014108.1"/>
    <property type="molecule type" value="Genomic_DNA"/>
</dbReference>
<protein>
    <submittedName>
        <fullName evidence="3">Uncharacterized protein</fullName>
    </submittedName>
</protein>
<keyword evidence="2" id="KW-0472">Membrane</keyword>
<dbReference type="AlphaFoldDB" id="A0A6A5XLF5"/>
<feature type="transmembrane region" description="Helical" evidence="2">
    <location>
        <begin position="103"/>
        <end position="126"/>
    </location>
</feature>
<feature type="transmembrane region" description="Helical" evidence="2">
    <location>
        <begin position="62"/>
        <end position="83"/>
    </location>
</feature>
<evidence type="ECO:0000256" key="2">
    <source>
        <dbReference type="SAM" id="Phobius"/>
    </source>
</evidence>
<keyword evidence="4" id="KW-1185">Reference proteome</keyword>
<gene>
    <name evidence="3" type="ORF">BU24DRAFT_462924</name>
</gene>
<name>A0A6A5XLF5_9PLEO</name>
<evidence type="ECO:0000256" key="1">
    <source>
        <dbReference type="SAM" id="MobiDB-lite"/>
    </source>
</evidence>
<evidence type="ECO:0000313" key="3">
    <source>
        <dbReference type="EMBL" id="KAF2014108.1"/>
    </source>
</evidence>
<evidence type="ECO:0000313" key="4">
    <source>
        <dbReference type="Proteomes" id="UP000799778"/>
    </source>
</evidence>
<keyword evidence="2" id="KW-0812">Transmembrane</keyword>
<sequence>MLDVSRDNSRGTAITSPVEPTTTNDQLQSDFSAASTTIPALTVFESDQSGSYRTMAQCAKTLVSVPVQALCIFLITQVIQYVHLCVDAVYDFTGRRARSKLSAVAWSKLSIGLLLLSAYHAGLLRLTVQGYRNLRKGSLTK</sequence>
<proteinExistence type="predicted"/>
<feature type="region of interest" description="Disordered" evidence="1">
    <location>
        <begin position="1"/>
        <end position="26"/>
    </location>
</feature>
<keyword evidence="2" id="KW-1133">Transmembrane helix</keyword>
<accession>A0A6A5XLF5</accession>
<reference evidence="3" key="1">
    <citation type="journal article" date="2020" name="Stud. Mycol.">
        <title>101 Dothideomycetes genomes: a test case for predicting lifestyles and emergence of pathogens.</title>
        <authorList>
            <person name="Haridas S."/>
            <person name="Albert R."/>
            <person name="Binder M."/>
            <person name="Bloem J."/>
            <person name="Labutti K."/>
            <person name="Salamov A."/>
            <person name="Andreopoulos B."/>
            <person name="Baker S."/>
            <person name="Barry K."/>
            <person name="Bills G."/>
            <person name="Bluhm B."/>
            <person name="Cannon C."/>
            <person name="Castanera R."/>
            <person name="Culley D."/>
            <person name="Daum C."/>
            <person name="Ezra D."/>
            <person name="Gonzalez J."/>
            <person name="Henrissat B."/>
            <person name="Kuo A."/>
            <person name="Liang C."/>
            <person name="Lipzen A."/>
            <person name="Lutzoni F."/>
            <person name="Magnuson J."/>
            <person name="Mondo S."/>
            <person name="Nolan M."/>
            <person name="Ohm R."/>
            <person name="Pangilinan J."/>
            <person name="Park H.-J."/>
            <person name="Ramirez L."/>
            <person name="Alfaro M."/>
            <person name="Sun H."/>
            <person name="Tritt A."/>
            <person name="Yoshinaga Y."/>
            <person name="Zwiers L.-H."/>
            <person name="Turgeon B."/>
            <person name="Goodwin S."/>
            <person name="Spatafora J."/>
            <person name="Crous P."/>
            <person name="Grigoriev I."/>
        </authorList>
    </citation>
    <scope>NUCLEOTIDE SEQUENCE</scope>
    <source>
        <strain evidence="3">CBS 175.79</strain>
    </source>
</reference>
<feature type="compositionally biased region" description="Polar residues" evidence="1">
    <location>
        <begin position="10"/>
        <end position="26"/>
    </location>
</feature>
<organism evidence="3 4">
    <name type="scientific">Aaosphaeria arxii CBS 175.79</name>
    <dbReference type="NCBI Taxonomy" id="1450172"/>
    <lineage>
        <taxon>Eukaryota</taxon>
        <taxon>Fungi</taxon>
        <taxon>Dikarya</taxon>
        <taxon>Ascomycota</taxon>
        <taxon>Pezizomycotina</taxon>
        <taxon>Dothideomycetes</taxon>
        <taxon>Pleosporomycetidae</taxon>
        <taxon>Pleosporales</taxon>
        <taxon>Pleosporales incertae sedis</taxon>
        <taxon>Aaosphaeria</taxon>
    </lineage>
</organism>
<dbReference type="Proteomes" id="UP000799778">
    <property type="component" value="Unassembled WGS sequence"/>
</dbReference>
<dbReference type="GeneID" id="54289455"/>